<keyword evidence="1" id="KW-0540">Nuclease</keyword>
<evidence type="ECO:0000256" key="2">
    <source>
        <dbReference type="ARBA" id="ARBA00022801"/>
    </source>
</evidence>
<protein>
    <submittedName>
        <fullName evidence="6">DNA polymerase-3 subunit epsilon</fullName>
    </submittedName>
</protein>
<feature type="region of interest" description="Disordered" evidence="4">
    <location>
        <begin position="216"/>
        <end position="238"/>
    </location>
</feature>
<feature type="domain" description="Exonuclease" evidence="5">
    <location>
        <begin position="8"/>
        <end position="188"/>
    </location>
</feature>
<feature type="compositionally biased region" description="Pro residues" evidence="4">
    <location>
        <begin position="225"/>
        <end position="238"/>
    </location>
</feature>
<accession>A0A2Y9C4R5</accession>
<gene>
    <name evidence="6" type="ORF">SAMN05216184_103227</name>
</gene>
<evidence type="ECO:0000259" key="5">
    <source>
        <dbReference type="SMART" id="SM00479"/>
    </source>
</evidence>
<dbReference type="Pfam" id="PF00929">
    <property type="entry name" value="RNase_T"/>
    <property type="match status" value="1"/>
</dbReference>
<evidence type="ECO:0000256" key="1">
    <source>
        <dbReference type="ARBA" id="ARBA00022722"/>
    </source>
</evidence>
<name>A0A2Y9C4R5_9MICO</name>
<keyword evidence="2" id="KW-0378">Hydrolase</keyword>
<dbReference type="EMBL" id="UETB01000003">
    <property type="protein sequence ID" value="SSA40043.1"/>
    <property type="molecule type" value="Genomic_DNA"/>
</dbReference>
<dbReference type="InterPro" id="IPR013520">
    <property type="entry name" value="Ribonucl_H"/>
</dbReference>
<dbReference type="GO" id="GO:0005829">
    <property type="term" value="C:cytosol"/>
    <property type="evidence" value="ECO:0007669"/>
    <property type="project" value="TreeGrafter"/>
</dbReference>
<dbReference type="InterPro" id="IPR036397">
    <property type="entry name" value="RNaseH_sf"/>
</dbReference>
<evidence type="ECO:0000313" key="7">
    <source>
        <dbReference type="Proteomes" id="UP000250222"/>
    </source>
</evidence>
<dbReference type="OrthoDB" id="9791657at2"/>
<dbReference type="Gene3D" id="3.30.420.10">
    <property type="entry name" value="Ribonuclease H-like superfamily/Ribonuclease H"/>
    <property type="match status" value="1"/>
</dbReference>
<evidence type="ECO:0000313" key="6">
    <source>
        <dbReference type="EMBL" id="SSA40043.1"/>
    </source>
</evidence>
<dbReference type="NCBIfam" id="NF005927">
    <property type="entry name" value="PRK07942.1"/>
    <property type="match status" value="1"/>
</dbReference>
<dbReference type="PANTHER" id="PTHR30231">
    <property type="entry name" value="DNA POLYMERASE III SUBUNIT EPSILON"/>
    <property type="match status" value="1"/>
</dbReference>
<dbReference type="SUPFAM" id="SSF53098">
    <property type="entry name" value="Ribonuclease H-like"/>
    <property type="match status" value="1"/>
</dbReference>
<dbReference type="CDD" id="cd06127">
    <property type="entry name" value="DEDDh"/>
    <property type="match status" value="1"/>
</dbReference>
<reference evidence="6 7" key="1">
    <citation type="submission" date="2016-10" db="EMBL/GenBank/DDBJ databases">
        <authorList>
            <person name="Cai Z."/>
        </authorList>
    </citation>
    <scope>NUCLEOTIDE SEQUENCE [LARGE SCALE GENOMIC DNA]</scope>
    <source>
        <strain evidence="6 7">CGMCC 1.10826</strain>
    </source>
</reference>
<evidence type="ECO:0000256" key="4">
    <source>
        <dbReference type="SAM" id="MobiDB-lite"/>
    </source>
</evidence>
<dbReference type="GO" id="GO:0008408">
    <property type="term" value="F:3'-5' exonuclease activity"/>
    <property type="evidence" value="ECO:0007669"/>
    <property type="project" value="TreeGrafter"/>
</dbReference>
<evidence type="ECO:0000256" key="3">
    <source>
        <dbReference type="ARBA" id="ARBA00022839"/>
    </source>
</evidence>
<organism evidence="6 7">
    <name type="scientific">Georgenia satyanarayanai</name>
    <dbReference type="NCBI Taxonomy" id="860221"/>
    <lineage>
        <taxon>Bacteria</taxon>
        <taxon>Bacillati</taxon>
        <taxon>Actinomycetota</taxon>
        <taxon>Actinomycetes</taxon>
        <taxon>Micrococcales</taxon>
        <taxon>Bogoriellaceae</taxon>
        <taxon>Georgenia</taxon>
    </lineage>
</organism>
<proteinExistence type="predicted"/>
<dbReference type="PANTHER" id="PTHR30231:SF4">
    <property type="entry name" value="PROTEIN NEN2"/>
    <property type="match status" value="1"/>
</dbReference>
<dbReference type="RefSeq" id="WP_110851941.1">
    <property type="nucleotide sequence ID" value="NZ_QKLZ01000003.1"/>
</dbReference>
<dbReference type="AlphaFoldDB" id="A0A2Y9C4R5"/>
<keyword evidence="3" id="KW-0269">Exonuclease</keyword>
<keyword evidence="7" id="KW-1185">Reference proteome</keyword>
<dbReference type="InterPro" id="IPR012337">
    <property type="entry name" value="RNaseH-like_sf"/>
</dbReference>
<dbReference type="SMART" id="SM00479">
    <property type="entry name" value="EXOIII"/>
    <property type="match status" value="1"/>
</dbReference>
<dbReference type="Proteomes" id="UP000250222">
    <property type="component" value="Unassembled WGS sequence"/>
</dbReference>
<dbReference type="GO" id="GO:0003676">
    <property type="term" value="F:nucleic acid binding"/>
    <property type="evidence" value="ECO:0007669"/>
    <property type="project" value="InterPro"/>
</dbReference>
<sequence length="238" mass="26038">MDGWTDGPLLGFDTETTGVDVREDRIVTAALVLRGPAASRQRTWLIDPGVEIPTVASDIHGITTDHARAEGMVARVALEEIAAEIAGAFRTGIPVVAYNASFDLTLLDHELARWQLPTLAARLGRAPGPVLDPLVLDRALDRSREGARKLVDLCQHYRVEALARLHTAEVDVAATLEVLDCLVRAFPELSARSLAELHTWQRECHREWAAELSSWRTEQGLTGPGPEPEWLPALTPAP</sequence>